<proteinExistence type="predicted"/>
<accession>A0A9K3K6B8</accession>
<sequence>MVFSPSLVLFSRISLCFCVEKNMYELLKRRGAFGAFLYFVDSTFFLKGRSRLALSSCLFVCLLMIDGTLMLDALESVICD</sequence>
<evidence type="ECO:0000313" key="2">
    <source>
        <dbReference type="Proteomes" id="UP000693970"/>
    </source>
</evidence>
<comment type="caution">
    <text evidence="1">The sequence shown here is derived from an EMBL/GenBank/DDBJ whole genome shotgun (WGS) entry which is preliminary data.</text>
</comment>
<organism evidence="1 2">
    <name type="scientific">Nitzschia inconspicua</name>
    <dbReference type="NCBI Taxonomy" id="303405"/>
    <lineage>
        <taxon>Eukaryota</taxon>
        <taxon>Sar</taxon>
        <taxon>Stramenopiles</taxon>
        <taxon>Ochrophyta</taxon>
        <taxon>Bacillariophyta</taxon>
        <taxon>Bacillariophyceae</taxon>
        <taxon>Bacillariophycidae</taxon>
        <taxon>Bacillariales</taxon>
        <taxon>Bacillariaceae</taxon>
        <taxon>Nitzschia</taxon>
    </lineage>
</organism>
<keyword evidence="2" id="KW-1185">Reference proteome</keyword>
<dbReference type="EMBL" id="JAGRRH010000093">
    <property type="protein sequence ID" value="KAG7337143.1"/>
    <property type="molecule type" value="Genomic_DNA"/>
</dbReference>
<gene>
    <name evidence="1" type="ORF">IV203_022758</name>
</gene>
<reference evidence="1" key="2">
    <citation type="submission" date="2021-04" db="EMBL/GenBank/DDBJ databases">
        <authorList>
            <person name="Podell S."/>
        </authorList>
    </citation>
    <scope>NUCLEOTIDE SEQUENCE</scope>
    <source>
        <strain evidence="1">Hildebrandi</strain>
    </source>
</reference>
<evidence type="ECO:0000313" key="1">
    <source>
        <dbReference type="EMBL" id="KAG7337143.1"/>
    </source>
</evidence>
<name>A0A9K3K6B8_9STRA</name>
<reference evidence="1" key="1">
    <citation type="journal article" date="2021" name="Sci. Rep.">
        <title>Diploid genomic architecture of Nitzschia inconspicua, an elite biomass production diatom.</title>
        <authorList>
            <person name="Oliver A."/>
            <person name="Podell S."/>
            <person name="Pinowska A."/>
            <person name="Traller J.C."/>
            <person name="Smith S.R."/>
            <person name="McClure R."/>
            <person name="Beliaev A."/>
            <person name="Bohutskyi P."/>
            <person name="Hill E.A."/>
            <person name="Rabines A."/>
            <person name="Zheng H."/>
            <person name="Allen L.Z."/>
            <person name="Kuo A."/>
            <person name="Grigoriev I.V."/>
            <person name="Allen A.E."/>
            <person name="Hazlebeck D."/>
            <person name="Allen E.E."/>
        </authorList>
    </citation>
    <scope>NUCLEOTIDE SEQUENCE</scope>
    <source>
        <strain evidence="1">Hildebrandi</strain>
    </source>
</reference>
<protein>
    <submittedName>
        <fullName evidence="1">Uncharacterized protein</fullName>
    </submittedName>
</protein>
<dbReference type="AlphaFoldDB" id="A0A9K3K6B8"/>
<dbReference type="Proteomes" id="UP000693970">
    <property type="component" value="Unassembled WGS sequence"/>
</dbReference>